<feature type="signal peptide" evidence="2">
    <location>
        <begin position="1"/>
        <end position="22"/>
    </location>
</feature>
<feature type="chain" id="PRO_5045642053" evidence="2">
    <location>
        <begin position="23"/>
        <end position="177"/>
    </location>
</feature>
<gene>
    <name evidence="3" type="ORF">NX786_12400</name>
</gene>
<comment type="caution">
    <text evidence="3">The sequence shown here is derived from an EMBL/GenBank/DDBJ whole genome shotgun (WGS) entry which is preliminary data.</text>
</comment>
<feature type="region of interest" description="Disordered" evidence="1">
    <location>
        <begin position="28"/>
        <end position="54"/>
    </location>
</feature>
<dbReference type="Proteomes" id="UP001165263">
    <property type="component" value="Unassembled WGS sequence"/>
</dbReference>
<organism evidence="3 4">
    <name type="scientific">Telluria mixta</name>
    <dbReference type="NCBI Taxonomy" id="34071"/>
    <lineage>
        <taxon>Bacteria</taxon>
        <taxon>Pseudomonadati</taxon>
        <taxon>Pseudomonadota</taxon>
        <taxon>Betaproteobacteria</taxon>
        <taxon>Burkholderiales</taxon>
        <taxon>Oxalobacteraceae</taxon>
        <taxon>Telluria group</taxon>
        <taxon>Telluria</taxon>
    </lineage>
</organism>
<keyword evidence="4" id="KW-1185">Reference proteome</keyword>
<reference evidence="3" key="1">
    <citation type="submission" date="2022-08" db="EMBL/GenBank/DDBJ databases">
        <title>Reclassification of Massilia species as members of the genera Telluria, Duganella, Pseudoduganella, Mokoshia gen. nov. and Zemynaea gen. nov. using orthogonal and non-orthogonal genome-based approaches.</title>
        <authorList>
            <person name="Bowman J.P."/>
        </authorList>
    </citation>
    <scope>NUCLEOTIDE SEQUENCE</scope>
    <source>
        <strain evidence="3">LMG 11547</strain>
    </source>
</reference>
<name>A0ABT2BYC9_9BURK</name>
<dbReference type="EMBL" id="JANUHC010000004">
    <property type="protein sequence ID" value="MCS0630135.1"/>
    <property type="molecule type" value="Genomic_DNA"/>
</dbReference>
<evidence type="ECO:0000313" key="4">
    <source>
        <dbReference type="Proteomes" id="UP001165263"/>
    </source>
</evidence>
<keyword evidence="2" id="KW-0732">Signal</keyword>
<dbReference type="RefSeq" id="WP_259449254.1">
    <property type="nucleotide sequence ID" value="NZ_CP119520.1"/>
</dbReference>
<evidence type="ECO:0000256" key="2">
    <source>
        <dbReference type="SAM" id="SignalP"/>
    </source>
</evidence>
<feature type="compositionally biased region" description="Polar residues" evidence="1">
    <location>
        <begin position="43"/>
        <end position="54"/>
    </location>
</feature>
<proteinExistence type="predicted"/>
<sequence length="177" mass="19666">MNTIRVILCATAILATTSFAHASTISMDAKEGDGPERVGPRQQPASGKPSLQSTSRWTELMLKDDAVYMQLTDYGMKQVGEPEDAPARDEGFFGNMMRSMALSGVKHFLNHSIALSLADMRSALVRRGEVVLVTCQGKEVFNKVKINDQVQTYPQDKAEEFVKDLNRQREKLPACRT</sequence>
<accession>A0ABT2BYC9</accession>
<protein>
    <submittedName>
        <fullName evidence="3">Uncharacterized protein</fullName>
    </submittedName>
</protein>
<feature type="compositionally biased region" description="Basic and acidic residues" evidence="1">
    <location>
        <begin position="28"/>
        <end position="39"/>
    </location>
</feature>
<evidence type="ECO:0000313" key="3">
    <source>
        <dbReference type="EMBL" id="MCS0630135.1"/>
    </source>
</evidence>
<evidence type="ECO:0000256" key="1">
    <source>
        <dbReference type="SAM" id="MobiDB-lite"/>
    </source>
</evidence>